<dbReference type="PANTHER" id="PTHR33033">
    <property type="entry name" value="POLYNUCLEOTIDYL TRANSFERASE, RIBONUCLEASE H-LIKE SUPERFAMILY PROTEIN-RELATED"/>
    <property type="match status" value="1"/>
</dbReference>
<feature type="domain" description="RNase H type-1" evidence="1">
    <location>
        <begin position="80"/>
        <end position="145"/>
    </location>
</feature>
<dbReference type="HOGENOM" id="CLU_000680_21_1_1"/>
<dbReference type="AlphaFoldDB" id="A0A061ESS9"/>
<evidence type="ECO:0000259" key="1">
    <source>
        <dbReference type="PROSITE" id="PS50879"/>
    </source>
</evidence>
<dbReference type="GO" id="GO:0003676">
    <property type="term" value="F:nucleic acid binding"/>
    <property type="evidence" value="ECO:0007669"/>
    <property type="project" value="InterPro"/>
</dbReference>
<name>A0A061ESS9_THECC</name>
<keyword evidence="3" id="KW-1185">Reference proteome</keyword>
<evidence type="ECO:0000313" key="3">
    <source>
        <dbReference type="Proteomes" id="UP000026915"/>
    </source>
</evidence>
<dbReference type="PANTHER" id="PTHR33033:SF121">
    <property type="entry name" value="POLYNUCLEOTIDYL TRANSFERASE, RIBONUCLEASE H-LIKE SUPERFAMILY PROTEIN"/>
    <property type="match status" value="1"/>
</dbReference>
<dbReference type="SUPFAM" id="SSF53098">
    <property type="entry name" value="Ribonuclease H-like"/>
    <property type="match status" value="1"/>
</dbReference>
<dbReference type="InterPro" id="IPR036397">
    <property type="entry name" value="RNaseH_sf"/>
</dbReference>
<sequence>MSFFTIIWSIWLYRNEMIFDGKMWDLLKVMDIVKLRVAWWVKFKWPGDNVVSDIATTPLLASAPTSKRKVKSMVSWECPLAVWLKFNTDEAAKGCPGHLGIGGVLRANKGVVKVTFSKKAGWGDANLAEILAVREAMILFFASSW</sequence>
<evidence type="ECO:0000313" key="2">
    <source>
        <dbReference type="EMBL" id="EOY07457.1"/>
    </source>
</evidence>
<accession>A0A061ESS9</accession>
<dbReference type="Proteomes" id="UP000026915">
    <property type="component" value="Chromosome 5"/>
</dbReference>
<dbReference type="CDD" id="cd06222">
    <property type="entry name" value="RNase_H_like"/>
    <property type="match status" value="1"/>
</dbReference>
<organism evidence="2 3">
    <name type="scientific">Theobroma cacao</name>
    <name type="common">Cacao</name>
    <name type="synonym">Cocoa</name>
    <dbReference type="NCBI Taxonomy" id="3641"/>
    <lineage>
        <taxon>Eukaryota</taxon>
        <taxon>Viridiplantae</taxon>
        <taxon>Streptophyta</taxon>
        <taxon>Embryophyta</taxon>
        <taxon>Tracheophyta</taxon>
        <taxon>Spermatophyta</taxon>
        <taxon>Magnoliopsida</taxon>
        <taxon>eudicotyledons</taxon>
        <taxon>Gunneridae</taxon>
        <taxon>Pentapetalae</taxon>
        <taxon>rosids</taxon>
        <taxon>malvids</taxon>
        <taxon>Malvales</taxon>
        <taxon>Malvaceae</taxon>
        <taxon>Byttnerioideae</taxon>
        <taxon>Theobroma</taxon>
    </lineage>
</organism>
<dbReference type="GO" id="GO:0004523">
    <property type="term" value="F:RNA-DNA hybrid ribonuclease activity"/>
    <property type="evidence" value="ECO:0007669"/>
    <property type="project" value="InterPro"/>
</dbReference>
<dbReference type="PROSITE" id="PS50879">
    <property type="entry name" value="RNASE_H_1"/>
    <property type="match status" value="1"/>
</dbReference>
<gene>
    <name evidence="2" type="ORF">TCM_021888</name>
</gene>
<reference evidence="2 3" key="1">
    <citation type="journal article" date="2013" name="Genome Biol.">
        <title>The genome sequence of the most widely cultivated cacao type and its use to identify candidate genes regulating pod color.</title>
        <authorList>
            <person name="Motamayor J.C."/>
            <person name="Mockaitis K."/>
            <person name="Schmutz J."/>
            <person name="Haiminen N."/>
            <person name="Iii D.L."/>
            <person name="Cornejo O."/>
            <person name="Findley S.D."/>
            <person name="Zheng P."/>
            <person name="Utro F."/>
            <person name="Royaert S."/>
            <person name="Saski C."/>
            <person name="Jenkins J."/>
            <person name="Podicheti R."/>
            <person name="Zhao M."/>
            <person name="Scheffler B.E."/>
            <person name="Stack J.C."/>
            <person name="Feltus F.A."/>
            <person name="Mustiga G.M."/>
            <person name="Amores F."/>
            <person name="Phillips W."/>
            <person name="Marelli J.P."/>
            <person name="May G.D."/>
            <person name="Shapiro H."/>
            <person name="Ma J."/>
            <person name="Bustamante C.D."/>
            <person name="Schnell R.J."/>
            <person name="Main D."/>
            <person name="Gilbert D."/>
            <person name="Parida L."/>
            <person name="Kuhn D.N."/>
        </authorList>
    </citation>
    <scope>NUCLEOTIDE SEQUENCE [LARGE SCALE GENOMIC DNA]</scope>
    <source>
        <strain evidence="3">cv. Matina 1-6</strain>
    </source>
</reference>
<dbReference type="EMBL" id="CM001883">
    <property type="protein sequence ID" value="EOY07457.1"/>
    <property type="molecule type" value="Genomic_DNA"/>
</dbReference>
<dbReference type="InterPro" id="IPR002156">
    <property type="entry name" value="RNaseH_domain"/>
</dbReference>
<dbReference type="Gene3D" id="3.30.420.10">
    <property type="entry name" value="Ribonuclease H-like superfamily/Ribonuclease H"/>
    <property type="match status" value="1"/>
</dbReference>
<protein>
    <recommendedName>
        <fullName evidence="1">RNase H type-1 domain-containing protein</fullName>
    </recommendedName>
</protein>
<dbReference type="InterPro" id="IPR044730">
    <property type="entry name" value="RNase_H-like_dom_plant"/>
</dbReference>
<dbReference type="InParanoid" id="A0A061ESS9"/>
<dbReference type="Gramene" id="EOY07457">
    <property type="protein sequence ID" value="EOY07457"/>
    <property type="gene ID" value="TCM_021888"/>
</dbReference>
<dbReference type="InterPro" id="IPR012337">
    <property type="entry name" value="RNaseH-like_sf"/>
</dbReference>
<proteinExistence type="predicted"/>